<dbReference type="GO" id="GO:0007064">
    <property type="term" value="P:mitotic sister chromatid cohesion"/>
    <property type="evidence" value="ECO:0007669"/>
    <property type="project" value="TreeGrafter"/>
</dbReference>
<dbReference type="Pfam" id="PF04824">
    <property type="entry name" value="Rad21_Rec8"/>
    <property type="match status" value="1"/>
</dbReference>
<keyword evidence="3" id="KW-0539">Nucleus</keyword>
<dbReference type="PANTHER" id="PTHR12585:SF69">
    <property type="entry name" value="FI11703P"/>
    <property type="match status" value="1"/>
</dbReference>
<feature type="domain" description="Rad21/Rec8-like protein C-terminal eukaryotic" evidence="5">
    <location>
        <begin position="561"/>
        <end position="600"/>
    </location>
</feature>
<dbReference type="EMBL" id="CP058606">
    <property type="protein sequence ID" value="QLG71874.1"/>
    <property type="molecule type" value="Genomic_DNA"/>
</dbReference>
<evidence type="ECO:0000256" key="3">
    <source>
        <dbReference type="ARBA" id="ARBA00023242"/>
    </source>
</evidence>
<comment type="similarity">
    <text evidence="2">Belongs to the rad21 family.</text>
</comment>
<proteinExistence type="inferred from homology"/>
<dbReference type="AlphaFoldDB" id="A0A7H9B0J2"/>
<dbReference type="InterPro" id="IPR006909">
    <property type="entry name" value="Rad21/Rec8_C_eu"/>
</dbReference>
<dbReference type="InterPro" id="IPR036390">
    <property type="entry name" value="WH_DNA-bd_sf"/>
</dbReference>
<evidence type="ECO:0000259" key="6">
    <source>
        <dbReference type="Pfam" id="PF04825"/>
    </source>
</evidence>
<evidence type="ECO:0000256" key="4">
    <source>
        <dbReference type="SAM" id="MobiDB-lite"/>
    </source>
</evidence>
<comment type="subcellular location">
    <subcellularLocation>
        <location evidence="1">Nucleus</location>
    </subcellularLocation>
</comment>
<dbReference type="GeneID" id="59235571"/>
<accession>A0A7H9B0J2</accession>
<dbReference type="SUPFAM" id="SSF46785">
    <property type="entry name" value="Winged helix' DNA-binding domain"/>
    <property type="match status" value="1"/>
</dbReference>
<feature type="compositionally biased region" description="Polar residues" evidence="4">
    <location>
        <begin position="224"/>
        <end position="234"/>
    </location>
</feature>
<evidence type="ECO:0000256" key="1">
    <source>
        <dbReference type="ARBA" id="ARBA00004123"/>
    </source>
</evidence>
<evidence type="ECO:0000313" key="8">
    <source>
        <dbReference type="Proteomes" id="UP000509704"/>
    </source>
</evidence>
<sequence length="611" mass="67978">MPHSTRGPYTTVRISTKTGPLAQIWLAANMSNLPRNSILQTSIVESADEIAKVSGCETDNGNSGELEHITLHTSGDLLQGIVRVYSKQTVFLLNDIKDTLTKISSLFKANQRINVTLSKTNTIARVDQLVLEDAVTEREVLVPPDLNFLFEPVSKERNRLMGTENSMERKVQGAAPWDTSLEVGRRFNPDEELEYHQSSALDLNFDLDIGNTITSSKTWEEGTRQTSLQNSRNDSSNREFNEPENFIAQDDFPLEDPNSGEWDLGVSEKNEARKEQDNESVSDISVEIGRRVAGNSNNATVDFGFELDIDKEPLDQQSDSESNDIEQNASTTGPGMAYLAKRSKVAKNSTLIDVTKIEMDNETELNDEEFKRFTMTAQDSGTNSTSSKNPRVTKKRLLEDFKNCSDGFPTIALCNFLSHQPVKRIKTLQDELIEDPVLDISLGINDDLLQSSIANSSQIGDDSEDSDHFIPIDADIGQPPIDEGSDSYVKAVEDTEEGHHSTQYQTTQTQKIRLNTGELASKSTVYMAELLRTEFIDNNSITFHNVLVAKHEAQEVSGDFVAGISRREASKGFFEMLSLATAGCIDLDQQMAFEDITIKTRAPLYEKFISA</sequence>
<dbReference type="RefSeq" id="XP_037143602.1">
    <property type="nucleotide sequence ID" value="XM_037287707.1"/>
</dbReference>
<dbReference type="InterPro" id="IPR039781">
    <property type="entry name" value="Rad21/Rec8-like"/>
</dbReference>
<feature type="region of interest" description="Disordered" evidence="4">
    <location>
        <begin position="245"/>
        <end position="264"/>
    </location>
</feature>
<reference evidence="7 8" key="1">
    <citation type="submission" date="2020-07" db="EMBL/GenBank/DDBJ databases">
        <title>The yeast mating-type switching endonuclease HO is a domesticated member of an unorthodox homing genetic element family.</title>
        <authorList>
            <person name="Coughlan A.Y."/>
            <person name="Lombardi L."/>
            <person name="Braun-Galleani S."/>
            <person name="Martos A.R."/>
            <person name="Galeote V."/>
            <person name="Bigey F."/>
            <person name="Dequin S."/>
            <person name="Byrne K.P."/>
            <person name="Wolfe K.H."/>
        </authorList>
    </citation>
    <scope>NUCLEOTIDE SEQUENCE [LARGE SCALE GENOMIC DNA]</scope>
    <source>
        <strain evidence="7 8">NRRL Y-6702</strain>
    </source>
</reference>
<dbReference type="Gene3D" id="1.10.10.580">
    <property type="entry name" value="Structural maintenance of chromosome 1. Chain E"/>
    <property type="match status" value="1"/>
</dbReference>
<feature type="compositionally biased region" description="Polar residues" evidence="4">
    <location>
        <begin position="315"/>
        <end position="333"/>
    </location>
</feature>
<dbReference type="InterPro" id="IPR023093">
    <property type="entry name" value="ScpA-like_C"/>
</dbReference>
<dbReference type="Proteomes" id="UP000509704">
    <property type="component" value="Chromosome 3"/>
</dbReference>
<dbReference type="GO" id="GO:1990414">
    <property type="term" value="P:replication-born double-strand break repair via sister chromatid exchange"/>
    <property type="evidence" value="ECO:0007669"/>
    <property type="project" value="TreeGrafter"/>
</dbReference>
<evidence type="ECO:0008006" key="9">
    <source>
        <dbReference type="Google" id="ProtNLM"/>
    </source>
</evidence>
<evidence type="ECO:0000313" key="7">
    <source>
        <dbReference type="EMBL" id="QLG71874.1"/>
    </source>
</evidence>
<organism evidence="7 8">
    <name type="scientific">Zygotorulaspora mrakii</name>
    <name type="common">Zygosaccharomyces mrakii</name>
    <dbReference type="NCBI Taxonomy" id="42260"/>
    <lineage>
        <taxon>Eukaryota</taxon>
        <taxon>Fungi</taxon>
        <taxon>Dikarya</taxon>
        <taxon>Ascomycota</taxon>
        <taxon>Saccharomycotina</taxon>
        <taxon>Saccharomycetes</taxon>
        <taxon>Saccharomycetales</taxon>
        <taxon>Saccharomycetaceae</taxon>
        <taxon>Zygotorulaspora</taxon>
    </lineage>
</organism>
<dbReference type="KEGG" id="zmk:HG535_0C02240"/>
<dbReference type="GO" id="GO:0030892">
    <property type="term" value="C:mitotic cohesin complex"/>
    <property type="evidence" value="ECO:0007669"/>
    <property type="project" value="TreeGrafter"/>
</dbReference>
<evidence type="ECO:0000256" key="2">
    <source>
        <dbReference type="ARBA" id="ARBA00009870"/>
    </source>
</evidence>
<feature type="region of interest" description="Disordered" evidence="4">
    <location>
        <begin position="218"/>
        <end position="240"/>
    </location>
</feature>
<dbReference type="GO" id="GO:0005634">
    <property type="term" value="C:nucleus"/>
    <property type="evidence" value="ECO:0007669"/>
    <property type="project" value="UniProtKB-SubCell"/>
</dbReference>
<protein>
    <recommendedName>
        <fullName evidence="9">Rad21/Rec8-like protein N-terminal domain-containing protein</fullName>
    </recommendedName>
</protein>
<gene>
    <name evidence="7" type="ORF">HG535_0C02240</name>
</gene>
<keyword evidence="8" id="KW-1185">Reference proteome</keyword>
<dbReference type="Pfam" id="PF04825">
    <property type="entry name" value="Rad21_Rec8_N"/>
    <property type="match status" value="1"/>
</dbReference>
<name>A0A7H9B0J2_ZYGMR</name>
<dbReference type="InterPro" id="IPR006910">
    <property type="entry name" value="Rad21_Rec8_N"/>
</dbReference>
<feature type="domain" description="Rad21/Rec8-like protein N-terminal" evidence="6">
    <location>
        <begin position="13"/>
        <end position="121"/>
    </location>
</feature>
<dbReference type="GO" id="GO:0003682">
    <property type="term" value="F:chromatin binding"/>
    <property type="evidence" value="ECO:0007669"/>
    <property type="project" value="TreeGrafter"/>
</dbReference>
<dbReference type="OrthoDB" id="10071381at2759"/>
<evidence type="ECO:0000259" key="5">
    <source>
        <dbReference type="Pfam" id="PF04824"/>
    </source>
</evidence>
<feature type="region of interest" description="Disordered" evidence="4">
    <location>
        <begin position="314"/>
        <end position="334"/>
    </location>
</feature>
<dbReference type="PANTHER" id="PTHR12585">
    <property type="entry name" value="SCC1 / RAD21 FAMILY MEMBER"/>
    <property type="match status" value="1"/>
</dbReference>